<dbReference type="AlphaFoldDB" id="A0A6J4QZD4"/>
<dbReference type="EMBL" id="CADCVD010000136">
    <property type="protein sequence ID" value="CAA9454262.1"/>
    <property type="molecule type" value="Genomic_DNA"/>
</dbReference>
<feature type="non-terminal residue" evidence="2">
    <location>
        <position position="37"/>
    </location>
</feature>
<gene>
    <name evidence="2" type="ORF">AVDCRST_MAG37-2739</name>
</gene>
<organism evidence="2">
    <name type="scientific">uncultured Rubrobacteraceae bacterium</name>
    <dbReference type="NCBI Taxonomy" id="349277"/>
    <lineage>
        <taxon>Bacteria</taxon>
        <taxon>Bacillati</taxon>
        <taxon>Actinomycetota</taxon>
        <taxon>Rubrobacteria</taxon>
        <taxon>Rubrobacterales</taxon>
        <taxon>Rubrobacteraceae</taxon>
        <taxon>environmental samples</taxon>
    </lineage>
</organism>
<accession>A0A6J4QZD4</accession>
<name>A0A6J4QZD4_9ACTN</name>
<proteinExistence type="predicted"/>
<sequence length="37" mass="3914">GSSRTLQGLSPRPRYRRRARGASGGPAAGSFLPVENM</sequence>
<feature type="region of interest" description="Disordered" evidence="1">
    <location>
        <begin position="1"/>
        <end position="37"/>
    </location>
</feature>
<reference evidence="2" key="1">
    <citation type="submission" date="2020-02" db="EMBL/GenBank/DDBJ databases">
        <authorList>
            <person name="Meier V. D."/>
        </authorList>
    </citation>
    <scope>NUCLEOTIDE SEQUENCE</scope>
    <source>
        <strain evidence="2">AVDCRST_MAG37</strain>
    </source>
</reference>
<protein>
    <submittedName>
        <fullName evidence="2">Uncharacterized protein</fullName>
    </submittedName>
</protein>
<evidence type="ECO:0000313" key="2">
    <source>
        <dbReference type="EMBL" id="CAA9454262.1"/>
    </source>
</evidence>
<feature type="non-terminal residue" evidence="2">
    <location>
        <position position="1"/>
    </location>
</feature>
<evidence type="ECO:0000256" key="1">
    <source>
        <dbReference type="SAM" id="MobiDB-lite"/>
    </source>
</evidence>